<evidence type="ECO:0000256" key="4">
    <source>
        <dbReference type="ARBA" id="ARBA00023163"/>
    </source>
</evidence>
<dbReference type="InterPro" id="IPR002100">
    <property type="entry name" value="TF_MADSbox"/>
</dbReference>
<dbReference type="SUPFAM" id="SSF55455">
    <property type="entry name" value="SRF-like"/>
    <property type="match status" value="1"/>
</dbReference>
<evidence type="ECO:0000313" key="7">
    <source>
        <dbReference type="EMBL" id="KAH7568601.1"/>
    </source>
</evidence>
<evidence type="ECO:0000259" key="6">
    <source>
        <dbReference type="PROSITE" id="PS50066"/>
    </source>
</evidence>
<accession>A0ABQ8HW72</accession>
<keyword evidence="5" id="KW-0539">Nucleus</keyword>
<comment type="caution">
    <text evidence="7">The sequence shown here is derived from an EMBL/GenBank/DDBJ whole genome shotgun (WGS) entry which is preliminary data.</text>
</comment>
<dbReference type="PRINTS" id="PR00404">
    <property type="entry name" value="MADSDOMAIN"/>
</dbReference>
<comment type="subcellular location">
    <subcellularLocation>
        <location evidence="1">Nucleus</location>
    </subcellularLocation>
</comment>
<keyword evidence="3" id="KW-0238">DNA-binding</keyword>
<dbReference type="EMBL" id="JAFEMO010000006">
    <property type="protein sequence ID" value="KAH7568601.1"/>
    <property type="molecule type" value="Genomic_DNA"/>
</dbReference>
<protein>
    <recommendedName>
        <fullName evidence="6">MADS-box domain-containing protein</fullName>
    </recommendedName>
</protein>
<evidence type="ECO:0000256" key="2">
    <source>
        <dbReference type="ARBA" id="ARBA00023015"/>
    </source>
</evidence>
<dbReference type="PANTHER" id="PTHR11945">
    <property type="entry name" value="MADS BOX PROTEIN"/>
    <property type="match status" value="1"/>
</dbReference>
<keyword evidence="4" id="KW-0804">Transcription</keyword>
<name>A0ABQ8HW72_9ROSI</name>
<evidence type="ECO:0000256" key="5">
    <source>
        <dbReference type="ARBA" id="ARBA00023242"/>
    </source>
</evidence>
<keyword evidence="2" id="KW-0805">Transcription regulation</keyword>
<evidence type="ECO:0000256" key="1">
    <source>
        <dbReference type="ARBA" id="ARBA00004123"/>
    </source>
</evidence>
<gene>
    <name evidence="7" type="ORF">JRO89_XS06G0021000</name>
</gene>
<feature type="domain" description="MADS-box" evidence="6">
    <location>
        <begin position="1"/>
        <end position="54"/>
    </location>
</feature>
<dbReference type="Gene3D" id="3.40.1810.10">
    <property type="entry name" value="Transcription factor, MADS-box"/>
    <property type="match status" value="1"/>
</dbReference>
<reference evidence="7 8" key="1">
    <citation type="submission" date="2021-02" db="EMBL/GenBank/DDBJ databases">
        <title>Plant Genome Project.</title>
        <authorList>
            <person name="Zhang R.-G."/>
        </authorList>
    </citation>
    <scope>NUCLEOTIDE SEQUENCE [LARGE SCALE GENOMIC DNA]</scope>
    <source>
        <tissue evidence="7">Leaves</tissue>
    </source>
</reference>
<sequence length="189" mass="21376">MKKIENEDDRLITFSKRRAGIYKKASELVTLCGAEVGIIVYSPAGKCYSFSHPSMDAITDRFVNGNPQLSDSANTHPLVEAHRRIRIRELNEKHNDLVSQLDAEKERGKMLKQMSQPNRVQGWWELPIDELSLEELEKIDSSAEEFQNNLLNHIKGVTVANNEASCSSFPAMLNPNQPTNPFHGQDYGH</sequence>
<dbReference type="Proteomes" id="UP000827721">
    <property type="component" value="Unassembled WGS sequence"/>
</dbReference>
<proteinExistence type="predicted"/>
<organism evidence="7 8">
    <name type="scientific">Xanthoceras sorbifolium</name>
    <dbReference type="NCBI Taxonomy" id="99658"/>
    <lineage>
        <taxon>Eukaryota</taxon>
        <taxon>Viridiplantae</taxon>
        <taxon>Streptophyta</taxon>
        <taxon>Embryophyta</taxon>
        <taxon>Tracheophyta</taxon>
        <taxon>Spermatophyta</taxon>
        <taxon>Magnoliopsida</taxon>
        <taxon>eudicotyledons</taxon>
        <taxon>Gunneridae</taxon>
        <taxon>Pentapetalae</taxon>
        <taxon>rosids</taxon>
        <taxon>malvids</taxon>
        <taxon>Sapindales</taxon>
        <taxon>Sapindaceae</taxon>
        <taxon>Xanthoceroideae</taxon>
        <taxon>Xanthoceras</taxon>
    </lineage>
</organism>
<dbReference type="SMART" id="SM00432">
    <property type="entry name" value="MADS"/>
    <property type="match status" value="1"/>
</dbReference>
<dbReference type="PROSITE" id="PS50066">
    <property type="entry name" value="MADS_BOX_2"/>
    <property type="match status" value="1"/>
</dbReference>
<keyword evidence="8" id="KW-1185">Reference proteome</keyword>
<evidence type="ECO:0000313" key="8">
    <source>
        <dbReference type="Proteomes" id="UP000827721"/>
    </source>
</evidence>
<evidence type="ECO:0000256" key="3">
    <source>
        <dbReference type="ARBA" id="ARBA00023125"/>
    </source>
</evidence>
<dbReference type="Gene3D" id="6.10.140.920">
    <property type="match status" value="1"/>
</dbReference>
<dbReference type="InterPro" id="IPR036879">
    <property type="entry name" value="TF_MADSbox_sf"/>
</dbReference>
<dbReference type="PANTHER" id="PTHR11945:SF725">
    <property type="entry name" value="AGAMOUS-LIKE 58-RELATED"/>
    <property type="match status" value="1"/>
</dbReference>
<dbReference type="Pfam" id="PF00319">
    <property type="entry name" value="SRF-TF"/>
    <property type="match status" value="1"/>
</dbReference>